<keyword evidence="1" id="KW-0812">Transmembrane</keyword>
<dbReference type="Proteomes" id="UP000272117">
    <property type="component" value="Unassembled WGS sequence"/>
</dbReference>
<evidence type="ECO:0000256" key="1">
    <source>
        <dbReference type="SAM" id="Phobius"/>
    </source>
</evidence>
<keyword evidence="1" id="KW-0472">Membrane</keyword>
<gene>
    <name evidence="2" type="ORF">EFB08_08060</name>
</gene>
<reference evidence="2 3" key="1">
    <citation type="submission" date="2018-11" db="EMBL/GenBank/DDBJ databases">
        <title>Rufibacter latericius sp. nov., isolated from water in Baiyang Lake.</title>
        <authorList>
            <person name="Yang Y."/>
        </authorList>
    </citation>
    <scope>NUCLEOTIDE SEQUENCE [LARGE SCALE GENOMIC DNA]</scope>
    <source>
        <strain evidence="2 3">R-22-1c-1</strain>
    </source>
</reference>
<evidence type="ECO:0000313" key="3">
    <source>
        <dbReference type="Proteomes" id="UP000272117"/>
    </source>
</evidence>
<protein>
    <submittedName>
        <fullName evidence="2">Uncharacterized protein</fullName>
    </submittedName>
</protein>
<dbReference type="AlphaFoldDB" id="A0A3M9MST5"/>
<name>A0A3M9MST5_9BACT</name>
<accession>A0A3M9MST5</accession>
<proteinExistence type="predicted"/>
<sequence>MPKTVDIFQRQPTNGCLFLAVLLPVLFMTRHYTAGSDYTNWITLAVWAYFAKMALKPTLPA</sequence>
<dbReference type="EMBL" id="RJJD01000004">
    <property type="protein sequence ID" value="RNI28584.1"/>
    <property type="molecule type" value="Genomic_DNA"/>
</dbReference>
<organism evidence="2 3">
    <name type="scientific">Rufibacter latericius</name>
    <dbReference type="NCBI Taxonomy" id="2487040"/>
    <lineage>
        <taxon>Bacteria</taxon>
        <taxon>Pseudomonadati</taxon>
        <taxon>Bacteroidota</taxon>
        <taxon>Cytophagia</taxon>
        <taxon>Cytophagales</taxon>
        <taxon>Hymenobacteraceae</taxon>
        <taxon>Rufibacter</taxon>
    </lineage>
</organism>
<comment type="caution">
    <text evidence="2">The sequence shown here is derived from an EMBL/GenBank/DDBJ whole genome shotgun (WGS) entry which is preliminary data.</text>
</comment>
<evidence type="ECO:0000313" key="2">
    <source>
        <dbReference type="EMBL" id="RNI28584.1"/>
    </source>
</evidence>
<keyword evidence="1" id="KW-1133">Transmembrane helix</keyword>
<keyword evidence="3" id="KW-1185">Reference proteome</keyword>
<dbReference type="RefSeq" id="WP_165864834.1">
    <property type="nucleotide sequence ID" value="NZ_RJJD01000004.1"/>
</dbReference>
<feature type="transmembrane region" description="Helical" evidence="1">
    <location>
        <begin position="12"/>
        <end position="32"/>
    </location>
</feature>